<reference evidence="2 3" key="1">
    <citation type="submission" date="2019-08" db="EMBL/GenBank/DDBJ databases">
        <title>Bradyrhizobium hipponensis sp. nov., a rhizobium isolated from a Lupinus angustifolius root nodule in Tunisia.</title>
        <authorList>
            <person name="Off K."/>
            <person name="Rejili M."/>
            <person name="Mars M."/>
            <person name="Brachmann A."/>
            <person name="Marin M."/>
        </authorList>
    </citation>
    <scope>NUCLEOTIDE SEQUENCE [LARGE SCALE GENOMIC DNA]</scope>
    <source>
        <strain evidence="2 3">CTAW11</strain>
    </source>
</reference>
<name>A0A5S4XDU7_9BRAD</name>
<feature type="region of interest" description="Disordered" evidence="1">
    <location>
        <begin position="41"/>
        <end position="61"/>
    </location>
</feature>
<evidence type="ECO:0000256" key="1">
    <source>
        <dbReference type="SAM" id="MobiDB-lite"/>
    </source>
</evidence>
<organism evidence="2 3">
    <name type="scientific">Bradyrhizobium cytisi</name>
    <dbReference type="NCBI Taxonomy" id="515489"/>
    <lineage>
        <taxon>Bacteria</taxon>
        <taxon>Pseudomonadati</taxon>
        <taxon>Pseudomonadota</taxon>
        <taxon>Alphaproteobacteria</taxon>
        <taxon>Hyphomicrobiales</taxon>
        <taxon>Nitrobacteraceae</taxon>
        <taxon>Bradyrhizobium</taxon>
    </lineage>
</organism>
<sequence>MLISSLRAKRSNPESFRGRLLDCFVASLLAMTEFVVTPSPRREILSPARSAPRNPAGSRPA</sequence>
<gene>
    <name evidence="2" type="ORF">FXB38_03980</name>
</gene>
<accession>A0A5S4XDU7</accession>
<dbReference type="Proteomes" id="UP000324853">
    <property type="component" value="Unassembled WGS sequence"/>
</dbReference>
<dbReference type="EMBL" id="VSSR01000007">
    <property type="protein sequence ID" value="TYL87642.1"/>
    <property type="molecule type" value="Genomic_DNA"/>
</dbReference>
<evidence type="ECO:0000313" key="3">
    <source>
        <dbReference type="Proteomes" id="UP000324853"/>
    </source>
</evidence>
<comment type="caution">
    <text evidence="2">The sequence shown here is derived from an EMBL/GenBank/DDBJ whole genome shotgun (WGS) entry which is preliminary data.</text>
</comment>
<keyword evidence="3" id="KW-1185">Reference proteome</keyword>
<dbReference type="OrthoDB" id="8255771at2"/>
<proteinExistence type="predicted"/>
<evidence type="ECO:0000313" key="2">
    <source>
        <dbReference type="EMBL" id="TYL87642.1"/>
    </source>
</evidence>
<protein>
    <submittedName>
        <fullName evidence="2">Uncharacterized protein</fullName>
    </submittedName>
</protein>
<dbReference type="AlphaFoldDB" id="A0A5S4XDU7"/>